<organism evidence="1">
    <name type="scientific">Arundo donax</name>
    <name type="common">Giant reed</name>
    <name type="synonym">Donax arundinaceus</name>
    <dbReference type="NCBI Taxonomy" id="35708"/>
    <lineage>
        <taxon>Eukaryota</taxon>
        <taxon>Viridiplantae</taxon>
        <taxon>Streptophyta</taxon>
        <taxon>Embryophyta</taxon>
        <taxon>Tracheophyta</taxon>
        <taxon>Spermatophyta</taxon>
        <taxon>Magnoliopsida</taxon>
        <taxon>Liliopsida</taxon>
        <taxon>Poales</taxon>
        <taxon>Poaceae</taxon>
        <taxon>PACMAD clade</taxon>
        <taxon>Arundinoideae</taxon>
        <taxon>Arundineae</taxon>
        <taxon>Arundo</taxon>
    </lineage>
</organism>
<protein>
    <submittedName>
        <fullName evidence="1">Uncharacterized protein</fullName>
    </submittedName>
</protein>
<reference evidence="1" key="2">
    <citation type="journal article" date="2015" name="Data Brief">
        <title>Shoot transcriptome of the giant reed, Arundo donax.</title>
        <authorList>
            <person name="Barrero R.A."/>
            <person name="Guerrero F.D."/>
            <person name="Moolhuijzen P."/>
            <person name="Goolsby J.A."/>
            <person name="Tidwell J."/>
            <person name="Bellgard S.E."/>
            <person name="Bellgard M.I."/>
        </authorList>
    </citation>
    <scope>NUCLEOTIDE SEQUENCE</scope>
    <source>
        <tissue evidence="1">Shoot tissue taken approximately 20 cm above the soil surface</tissue>
    </source>
</reference>
<reference evidence="1" key="1">
    <citation type="submission" date="2014-09" db="EMBL/GenBank/DDBJ databases">
        <authorList>
            <person name="Magalhaes I.L.F."/>
            <person name="Oliveira U."/>
            <person name="Santos F.R."/>
            <person name="Vidigal T.H.D.A."/>
            <person name="Brescovit A.D."/>
            <person name="Santos A.J."/>
        </authorList>
    </citation>
    <scope>NUCLEOTIDE SEQUENCE</scope>
    <source>
        <tissue evidence="1">Shoot tissue taken approximately 20 cm above the soil surface</tissue>
    </source>
</reference>
<accession>A0A0A9DL33</accession>
<proteinExistence type="predicted"/>
<dbReference type="AlphaFoldDB" id="A0A0A9DL33"/>
<evidence type="ECO:0000313" key="1">
    <source>
        <dbReference type="EMBL" id="JAD86370.1"/>
    </source>
</evidence>
<sequence length="62" mass="6880">MQIDGQAQVGVDSLEQEDGLRANAHHLYAARRTKDGSVDWSGRPCLRDRSGGWIAGFLILRK</sequence>
<name>A0A0A9DL33_ARUDO</name>
<dbReference type="EMBL" id="GBRH01211525">
    <property type="protein sequence ID" value="JAD86370.1"/>
    <property type="molecule type" value="Transcribed_RNA"/>
</dbReference>